<sequence>MNDNQTELIHESLNDTQTIVYPTRNVTGPNYEFEVKIIKTFSAEFLTSLDFKIENLSQNSNGGYVPPGEETLNPSTDTSGEFNNEFFTDKNLVGNSNNDPVITPSTIDPVSTVTGNMYHDETDVVLKGRGLNIVFTRTYNSGQTRTYTATSNQPFNKGWTHSYNMRLVANDYGRTYDHSENIDNTVSSITYVDERGGEYNFWVESDGTIKSPTGLFADLICNDSTNIHTIKFSNGVEYIFSGELKIPDDSAHLTQIKDPYGNILSLHYENGRLETINDNISDRVELTFSYKNDRLNAVVDWTERRWEYGYDTENKLITITNPLEESITYTYHPGTDLLKEIIKPENRNGKK</sequence>
<comment type="caution">
    <text evidence="2">The sequence shown here is derived from an EMBL/GenBank/DDBJ whole genome shotgun (WGS) entry which is preliminary data.</text>
</comment>
<proteinExistence type="predicted"/>
<dbReference type="Proteomes" id="UP000189670">
    <property type="component" value="Unassembled WGS sequence"/>
</dbReference>
<dbReference type="AlphaFoldDB" id="A0A1V1NW86"/>
<protein>
    <submittedName>
        <fullName evidence="2">Rhs family protein</fullName>
    </submittedName>
</protein>
<dbReference type="EMBL" id="ATBP01001726">
    <property type="protein sequence ID" value="ETR66824.1"/>
    <property type="molecule type" value="Genomic_DNA"/>
</dbReference>
<evidence type="ECO:0000313" key="2">
    <source>
        <dbReference type="EMBL" id="ETR66824.1"/>
    </source>
</evidence>
<reference evidence="3" key="1">
    <citation type="submission" date="2012-11" db="EMBL/GenBank/DDBJ databases">
        <authorList>
            <person name="Lucero-Rivera Y.E."/>
            <person name="Tovar-Ramirez D."/>
        </authorList>
    </citation>
    <scope>NUCLEOTIDE SEQUENCE [LARGE SCALE GENOMIC DNA]</scope>
    <source>
        <strain evidence="3">Araruama</strain>
    </source>
</reference>
<gene>
    <name evidence="2" type="ORF">OMM_12296</name>
</gene>
<name>A0A1V1NW86_9BACT</name>
<evidence type="ECO:0000259" key="1">
    <source>
        <dbReference type="Pfam" id="PF20148"/>
    </source>
</evidence>
<evidence type="ECO:0000313" key="3">
    <source>
        <dbReference type="Proteomes" id="UP000189670"/>
    </source>
</evidence>
<organism evidence="2 3">
    <name type="scientific">Candidatus Magnetoglobus multicellularis str. Araruama</name>
    <dbReference type="NCBI Taxonomy" id="890399"/>
    <lineage>
        <taxon>Bacteria</taxon>
        <taxon>Pseudomonadati</taxon>
        <taxon>Thermodesulfobacteriota</taxon>
        <taxon>Desulfobacteria</taxon>
        <taxon>Desulfobacterales</taxon>
        <taxon>Desulfobacteraceae</taxon>
        <taxon>Candidatus Magnetoglobus</taxon>
    </lineage>
</organism>
<dbReference type="Pfam" id="PF20148">
    <property type="entry name" value="DUF6531"/>
    <property type="match status" value="1"/>
</dbReference>
<accession>A0A1V1NW86</accession>
<feature type="domain" description="DUF6531" evidence="1">
    <location>
        <begin position="108"/>
        <end position="200"/>
    </location>
</feature>
<dbReference type="InterPro" id="IPR045351">
    <property type="entry name" value="DUF6531"/>
</dbReference>